<dbReference type="AlphaFoldDB" id="A0A2A6BFB2"/>
<proteinExistence type="predicted"/>
<feature type="region of interest" description="Disordered" evidence="1">
    <location>
        <begin position="162"/>
        <end position="185"/>
    </location>
</feature>
<evidence type="ECO:0000313" key="4">
    <source>
        <dbReference type="Proteomes" id="UP000005239"/>
    </source>
</evidence>
<sequence>MSSSVSTVTPSTGSLTPFTDSPISPTPTTTSNDRVSPFTIALLLLFVQALAVILLSSLPSSFPSALLSIGLALFTYEWLLVHSSSLTRRRRPLFDEVNILETYQPRARTMGHLFVGLSVSHKFTCFLDNCSDRRDHCKIRESDDCSLIESWEVNPPTAAAAAIPSLQPDPPTPSPNDDRPQRTKEGRDAFTAARDAHYENQAIEAASKRAEIDLFLKASAGSSELIPTSKRIDFSKMTIEEIIEKRRKEKAEAEKEKKEEGKSQSKSSTSSNENTEKYGVIKRENL</sequence>
<accession>A0A8R1YLR0</accession>
<dbReference type="OrthoDB" id="5836881at2759"/>
<evidence type="ECO:0000256" key="2">
    <source>
        <dbReference type="SAM" id="Phobius"/>
    </source>
</evidence>
<name>A0A2A6BFB2_PRIPA</name>
<feature type="compositionally biased region" description="Basic and acidic residues" evidence="1">
    <location>
        <begin position="176"/>
        <end position="185"/>
    </location>
</feature>
<feature type="transmembrane region" description="Helical" evidence="2">
    <location>
        <begin position="38"/>
        <end position="56"/>
    </location>
</feature>
<feature type="compositionally biased region" description="Basic and acidic residues" evidence="1">
    <location>
        <begin position="274"/>
        <end position="286"/>
    </location>
</feature>
<feature type="region of interest" description="Disordered" evidence="1">
    <location>
        <begin position="1"/>
        <end position="31"/>
    </location>
</feature>
<reference evidence="4" key="1">
    <citation type="journal article" date="2008" name="Nat. Genet.">
        <title>The Pristionchus pacificus genome provides a unique perspective on nematode lifestyle and parasitism.</title>
        <authorList>
            <person name="Dieterich C."/>
            <person name="Clifton S.W."/>
            <person name="Schuster L.N."/>
            <person name="Chinwalla A."/>
            <person name="Delehaunty K."/>
            <person name="Dinkelacker I."/>
            <person name="Fulton L."/>
            <person name="Fulton R."/>
            <person name="Godfrey J."/>
            <person name="Minx P."/>
            <person name="Mitreva M."/>
            <person name="Roeseler W."/>
            <person name="Tian H."/>
            <person name="Witte H."/>
            <person name="Yang S.P."/>
            <person name="Wilson R.K."/>
            <person name="Sommer R.J."/>
        </authorList>
    </citation>
    <scope>NUCLEOTIDE SEQUENCE [LARGE SCALE GENOMIC DNA]</scope>
    <source>
        <strain evidence="4">PS312</strain>
    </source>
</reference>
<accession>A0A2A6BFB2</accession>
<evidence type="ECO:0000256" key="1">
    <source>
        <dbReference type="SAM" id="MobiDB-lite"/>
    </source>
</evidence>
<feature type="region of interest" description="Disordered" evidence="1">
    <location>
        <begin position="247"/>
        <end position="286"/>
    </location>
</feature>
<keyword evidence="2" id="KW-0812">Transmembrane</keyword>
<feature type="compositionally biased region" description="Low complexity" evidence="1">
    <location>
        <begin position="264"/>
        <end position="273"/>
    </location>
</feature>
<protein>
    <submittedName>
        <fullName evidence="3">Uncharacterized protein</fullName>
    </submittedName>
</protein>
<reference evidence="3" key="2">
    <citation type="submission" date="2022-06" db="UniProtKB">
        <authorList>
            <consortium name="EnsemblMetazoa"/>
        </authorList>
    </citation>
    <scope>IDENTIFICATION</scope>
    <source>
        <strain evidence="3">PS312</strain>
    </source>
</reference>
<keyword evidence="2" id="KW-0472">Membrane</keyword>
<keyword evidence="4" id="KW-1185">Reference proteome</keyword>
<evidence type="ECO:0000313" key="3">
    <source>
        <dbReference type="EnsemblMetazoa" id="PPA28622.1"/>
    </source>
</evidence>
<dbReference type="EnsemblMetazoa" id="PPA28622.1">
    <property type="protein sequence ID" value="PPA28622.1"/>
    <property type="gene ID" value="WBGene00118176"/>
</dbReference>
<organism evidence="3 4">
    <name type="scientific">Pristionchus pacificus</name>
    <name type="common">Parasitic nematode worm</name>
    <dbReference type="NCBI Taxonomy" id="54126"/>
    <lineage>
        <taxon>Eukaryota</taxon>
        <taxon>Metazoa</taxon>
        <taxon>Ecdysozoa</taxon>
        <taxon>Nematoda</taxon>
        <taxon>Chromadorea</taxon>
        <taxon>Rhabditida</taxon>
        <taxon>Rhabditina</taxon>
        <taxon>Diplogasteromorpha</taxon>
        <taxon>Diplogasteroidea</taxon>
        <taxon>Neodiplogasteridae</taxon>
        <taxon>Pristionchus</taxon>
    </lineage>
</organism>
<keyword evidence="2" id="KW-1133">Transmembrane helix</keyword>
<gene>
    <name evidence="3" type="primary">WBGene00118176</name>
</gene>
<feature type="transmembrane region" description="Helical" evidence="2">
    <location>
        <begin position="62"/>
        <end position="81"/>
    </location>
</feature>
<feature type="compositionally biased region" description="Basic and acidic residues" evidence="1">
    <location>
        <begin position="247"/>
        <end position="263"/>
    </location>
</feature>
<dbReference type="Proteomes" id="UP000005239">
    <property type="component" value="Unassembled WGS sequence"/>
</dbReference>